<keyword evidence="5 6" id="KW-0472">Membrane</keyword>
<feature type="transmembrane region" description="Helical" evidence="6">
    <location>
        <begin position="7"/>
        <end position="29"/>
    </location>
</feature>
<evidence type="ECO:0000313" key="7">
    <source>
        <dbReference type="EMBL" id="OJG81860.1"/>
    </source>
</evidence>
<evidence type="ECO:0000256" key="6">
    <source>
        <dbReference type="SAM" id="Phobius"/>
    </source>
</evidence>
<keyword evidence="4 6" id="KW-1133">Transmembrane helix</keyword>
<dbReference type="Proteomes" id="UP000182152">
    <property type="component" value="Unassembled WGS sequence"/>
</dbReference>
<dbReference type="AlphaFoldDB" id="A0A1L8WLH6"/>
<accession>A0A1L8WLH6</accession>
<evidence type="ECO:0000256" key="3">
    <source>
        <dbReference type="ARBA" id="ARBA00022692"/>
    </source>
</evidence>
<name>A0A1L8WLH6_9ENTE</name>
<dbReference type="OrthoDB" id="1758221at2"/>
<feature type="transmembrane region" description="Helical" evidence="6">
    <location>
        <begin position="173"/>
        <end position="190"/>
    </location>
</feature>
<sequence length="221" mass="24608">MKKLNILNNLVGIVLGAAIYALAVTGINVPAKLADGGVTGIALLLNHLFGFAPSMTSLLFNLPLLIVSLFIFGKQAFLRTIIGTFALIFFLHLWEEMHIHFAVQNLLINSVMTGILSGIGCGLVFRFEGSTGGTDILYQVFEKYFHIKIGKSLFLITLAILIISLLYLDLTHFIYTLISCSILAYTLNKVKYLEMTNKFHFFSSTRGKKTVKFFDSTKQLE</sequence>
<reference evidence="7 8" key="1">
    <citation type="submission" date="2014-12" db="EMBL/GenBank/DDBJ databases">
        <title>Draft genome sequences of 29 type strains of Enterococci.</title>
        <authorList>
            <person name="Zhong Z."/>
            <person name="Sun Z."/>
            <person name="Liu W."/>
            <person name="Zhang W."/>
            <person name="Zhang H."/>
        </authorList>
    </citation>
    <scope>NUCLEOTIDE SEQUENCE [LARGE SCALE GENOMIC DNA]</scope>
    <source>
        <strain evidence="7 8">DSM 15687</strain>
    </source>
</reference>
<evidence type="ECO:0000256" key="4">
    <source>
        <dbReference type="ARBA" id="ARBA00022989"/>
    </source>
</evidence>
<gene>
    <name evidence="7" type="ORF">RV14_GL002403</name>
</gene>
<keyword evidence="8" id="KW-1185">Reference proteome</keyword>
<dbReference type="EMBL" id="JXLB01000009">
    <property type="protein sequence ID" value="OJG81860.1"/>
    <property type="molecule type" value="Genomic_DNA"/>
</dbReference>
<evidence type="ECO:0000256" key="2">
    <source>
        <dbReference type="ARBA" id="ARBA00022475"/>
    </source>
</evidence>
<feature type="transmembrane region" description="Helical" evidence="6">
    <location>
        <begin position="49"/>
        <end position="71"/>
    </location>
</feature>
<dbReference type="Pfam" id="PF02588">
    <property type="entry name" value="YitT_membrane"/>
    <property type="match status" value="1"/>
</dbReference>
<feature type="transmembrane region" description="Helical" evidence="6">
    <location>
        <begin position="76"/>
        <end position="94"/>
    </location>
</feature>
<protein>
    <recommendedName>
        <fullName evidence="9">YitT family protein</fullName>
    </recommendedName>
</protein>
<dbReference type="InterPro" id="IPR051461">
    <property type="entry name" value="UPF0750_membrane"/>
</dbReference>
<dbReference type="PANTHER" id="PTHR33545">
    <property type="entry name" value="UPF0750 MEMBRANE PROTEIN YITT-RELATED"/>
    <property type="match status" value="1"/>
</dbReference>
<evidence type="ECO:0008006" key="9">
    <source>
        <dbReference type="Google" id="ProtNLM"/>
    </source>
</evidence>
<keyword evidence="2" id="KW-1003">Cell membrane</keyword>
<feature type="transmembrane region" description="Helical" evidence="6">
    <location>
        <begin position="106"/>
        <end position="127"/>
    </location>
</feature>
<dbReference type="PANTHER" id="PTHR33545:SF10">
    <property type="entry name" value="UPF0750 MEMBRANE PROTEIN YPJC"/>
    <property type="match status" value="1"/>
</dbReference>
<comment type="caution">
    <text evidence="7">The sequence shown here is derived from an EMBL/GenBank/DDBJ whole genome shotgun (WGS) entry which is preliminary data.</text>
</comment>
<evidence type="ECO:0000256" key="1">
    <source>
        <dbReference type="ARBA" id="ARBA00004651"/>
    </source>
</evidence>
<evidence type="ECO:0000313" key="8">
    <source>
        <dbReference type="Proteomes" id="UP000182152"/>
    </source>
</evidence>
<keyword evidence="3 6" id="KW-0812">Transmembrane</keyword>
<proteinExistence type="predicted"/>
<dbReference type="STRING" id="150033.RV14_GL002403"/>
<dbReference type="GO" id="GO:0005886">
    <property type="term" value="C:plasma membrane"/>
    <property type="evidence" value="ECO:0007669"/>
    <property type="project" value="UniProtKB-SubCell"/>
</dbReference>
<organism evidence="7 8">
    <name type="scientific">Enterococcus ratti</name>
    <dbReference type="NCBI Taxonomy" id="150033"/>
    <lineage>
        <taxon>Bacteria</taxon>
        <taxon>Bacillati</taxon>
        <taxon>Bacillota</taxon>
        <taxon>Bacilli</taxon>
        <taxon>Lactobacillales</taxon>
        <taxon>Enterococcaceae</taxon>
        <taxon>Enterococcus</taxon>
    </lineage>
</organism>
<dbReference type="InterPro" id="IPR003740">
    <property type="entry name" value="YitT"/>
</dbReference>
<comment type="subcellular location">
    <subcellularLocation>
        <location evidence="1">Cell membrane</location>
        <topology evidence="1">Multi-pass membrane protein</topology>
    </subcellularLocation>
</comment>
<dbReference type="RefSeq" id="WP_071855382.1">
    <property type="nucleotide sequence ID" value="NZ_JXLB01000009.1"/>
</dbReference>
<evidence type="ECO:0000256" key="5">
    <source>
        <dbReference type="ARBA" id="ARBA00023136"/>
    </source>
</evidence>
<feature type="transmembrane region" description="Helical" evidence="6">
    <location>
        <begin position="148"/>
        <end position="167"/>
    </location>
</feature>